<dbReference type="InterPro" id="IPR029058">
    <property type="entry name" value="AB_hydrolase_fold"/>
</dbReference>
<evidence type="ECO:0000256" key="1">
    <source>
        <dbReference type="ARBA" id="ARBA00006989"/>
    </source>
</evidence>
<dbReference type="EMBL" id="JAOEGN010000008">
    <property type="protein sequence ID" value="MCU0105069.1"/>
    <property type="molecule type" value="Genomic_DNA"/>
</dbReference>
<gene>
    <name evidence="3" type="ORF">N7603_05305</name>
</gene>
<evidence type="ECO:0000313" key="4">
    <source>
        <dbReference type="Proteomes" id="UP001209076"/>
    </source>
</evidence>
<feature type="domain" description="AB hydrolase-1" evidence="2">
    <location>
        <begin position="21"/>
        <end position="253"/>
    </location>
</feature>
<dbReference type="GO" id="GO:0016787">
    <property type="term" value="F:hydrolase activity"/>
    <property type="evidence" value="ECO:0007669"/>
    <property type="project" value="UniProtKB-KW"/>
</dbReference>
<keyword evidence="4" id="KW-1185">Reference proteome</keyword>
<dbReference type="SUPFAM" id="SSF53474">
    <property type="entry name" value="alpha/beta-Hydrolases"/>
    <property type="match status" value="1"/>
</dbReference>
<proteinExistence type="inferred from homology"/>
<dbReference type="Gene3D" id="3.40.50.1820">
    <property type="entry name" value="alpha/beta hydrolase"/>
    <property type="match status" value="1"/>
</dbReference>
<evidence type="ECO:0000259" key="2">
    <source>
        <dbReference type="Pfam" id="PF00561"/>
    </source>
</evidence>
<name>A0ABT2PVT5_9MOLU</name>
<keyword evidence="3" id="KW-0378">Hydrolase</keyword>
<dbReference type="PANTHER" id="PTHR43798">
    <property type="entry name" value="MONOACYLGLYCEROL LIPASE"/>
    <property type="match status" value="1"/>
</dbReference>
<comment type="similarity">
    <text evidence="1">Belongs to the lipase/esterase LIP3/BchO family.</text>
</comment>
<dbReference type="InterPro" id="IPR000073">
    <property type="entry name" value="AB_hydrolase_1"/>
</dbReference>
<accession>A0ABT2PVT5</accession>
<dbReference type="RefSeq" id="WP_262096332.1">
    <property type="nucleotide sequence ID" value="NZ_JAOEGN010000008.1"/>
</dbReference>
<dbReference type="Pfam" id="PF00561">
    <property type="entry name" value="Abhydrolase_1"/>
    <property type="match status" value="1"/>
</dbReference>
<dbReference type="Proteomes" id="UP001209076">
    <property type="component" value="Unassembled WGS sequence"/>
</dbReference>
<sequence length="273" mass="31387">MSHFWINDKQVFFEDEGYGTPIVLLNGIMMSTRSWAPFVESFKANNRLIRVDFFDQGQSTKLIGQNYTHQIQVDLLKSLFDHLKLEKASIVGISYGGEIAIQFALQHKNLVDRLVLFNTAAYTNPWLKDIGRAWIAAGKTRNGEAYYNTAIPVIYSPKFYEEQQVWMKNRKQVLVPVFSNPEFLDQMERLTLSSESYDVKDIIHEIEAETLIVSAEEDYLTPVDNQAYVAKRIPKSHWVKIPGAGHASMYEKPLLFTTLCLGFINAKDTHYHI</sequence>
<evidence type="ECO:0000313" key="3">
    <source>
        <dbReference type="EMBL" id="MCU0105069.1"/>
    </source>
</evidence>
<comment type="caution">
    <text evidence="3">The sequence shown here is derived from an EMBL/GenBank/DDBJ whole genome shotgun (WGS) entry which is preliminary data.</text>
</comment>
<protein>
    <submittedName>
        <fullName evidence="3">Alpha/beta hydrolase</fullName>
    </submittedName>
</protein>
<reference evidence="4" key="1">
    <citation type="submission" date="2023-07" db="EMBL/GenBank/DDBJ databases">
        <title>Novel Mycoplasma species identified in domestic and wild animals.</title>
        <authorList>
            <person name="Volokhov D.V."/>
            <person name="Furtak V.A."/>
            <person name="Zagorodnyaya T.A."/>
        </authorList>
    </citation>
    <scope>NUCLEOTIDE SEQUENCE [LARGE SCALE GENOMIC DNA]</scope>
    <source>
        <strain evidence="4">92-19</strain>
    </source>
</reference>
<dbReference type="InterPro" id="IPR050266">
    <property type="entry name" value="AB_hydrolase_sf"/>
</dbReference>
<organism evidence="3 4">
    <name type="scientific">Paracholeplasma vituli</name>
    <dbReference type="NCBI Taxonomy" id="69473"/>
    <lineage>
        <taxon>Bacteria</taxon>
        <taxon>Bacillati</taxon>
        <taxon>Mycoplasmatota</taxon>
        <taxon>Mollicutes</taxon>
        <taxon>Acholeplasmatales</taxon>
        <taxon>Acholeplasmataceae</taxon>
        <taxon>Paracholeplasma</taxon>
    </lineage>
</organism>
<dbReference type="PRINTS" id="PR00111">
    <property type="entry name" value="ABHYDROLASE"/>
</dbReference>